<name>A0A1H3T6W5_9RHOB</name>
<dbReference type="AlphaFoldDB" id="A0A1H3T6W5"/>
<sequence>MPLIGAIILFVVFAVNVGLGSMSNSGFLNDVGEMLVLSGVAVLFVIAILKREADARK</sequence>
<keyword evidence="1" id="KW-0812">Transmembrane</keyword>
<evidence type="ECO:0000313" key="3">
    <source>
        <dbReference type="Proteomes" id="UP000198914"/>
    </source>
</evidence>
<gene>
    <name evidence="2" type="ORF">SAMN05444004_11555</name>
</gene>
<accession>A0A1H3T6W5</accession>
<dbReference type="STRING" id="1244108.SAMN05444004_11555"/>
<evidence type="ECO:0000313" key="2">
    <source>
        <dbReference type="EMBL" id="SDZ45964.1"/>
    </source>
</evidence>
<dbReference type="EMBL" id="FNPX01000015">
    <property type="protein sequence ID" value="SDZ45964.1"/>
    <property type="molecule type" value="Genomic_DNA"/>
</dbReference>
<dbReference type="Proteomes" id="UP000198914">
    <property type="component" value="Unassembled WGS sequence"/>
</dbReference>
<keyword evidence="1" id="KW-0472">Membrane</keyword>
<proteinExistence type="predicted"/>
<feature type="transmembrane region" description="Helical" evidence="1">
    <location>
        <begin position="30"/>
        <end position="49"/>
    </location>
</feature>
<protein>
    <submittedName>
        <fullName evidence="2">Uncharacterized protein</fullName>
    </submittedName>
</protein>
<evidence type="ECO:0000256" key="1">
    <source>
        <dbReference type="SAM" id="Phobius"/>
    </source>
</evidence>
<reference evidence="3" key="1">
    <citation type="submission" date="2016-10" db="EMBL/GenBank/DDBJ databases">
        <authorList>
            <person name="Varghese N."/>
            <person name="Submissions S."/>
        </authorList>
    </citation>
    <scope>NUCLEOTIDE SEQUENCE [LARGE SCALE GENOMIC DNA]</scope>
    <source>
        <strain evidence="3">DSM 100420</strain>
    </source>
</reference>
<keyword evidence="1" id="KW-1133">Transmembrane helix</keyword>
<keyword evidence="3" id="KW-1185">Reference proteome</keyword>
<organism evidence="2 3">
    <name type="scientific">Jannaschia faecimaris</name>
    <dbReference type="NCBI Taxonomy" id="1244108"/>
    <lineage>
        <taxon>Bacteria</taxon>
        <taxon>Pseudomonadati</taxon>
        <taxon>Pseudomonadota</taxon>
        <taxon>Alphaproteobacteria</taxon>
        <taxon>Rhodobacterales</taxon>
        <taxon>Roseobacteraceae</taxon>
        <taxon>Jannaschia</taxon>
    </lineage>
</organism>
<dbReference type="RefSeq" id="WP_170831470.1">
    <property type="nucleotide sequence ID" value="NZ_FNPX01000015.1"/>
</dbReference>